<dbReference type="PROSITE" id="PS51462">
    <property type="entry name" value="NUDIX"/>
    <property type="match status" value="1"/>
</dbReference>
<dbReference type="InterPro" id="IPR000086">
    <property type="entry name" value="NUDIX_hydrolase_dom"/>
</dbReference>
<keyword evidence="2 4" id="KW-0378">Hydrolase</keyword>
<evidence type="ECO:0000256" key="1">
    <source>
        <dbReference type="ARBA" id="ARBA00001946"/>
    </source>
</evidence>
<name>A0ABU6PTA7_9BACL</name>
<dbReference type="InterPro" id="IPR015797">
    <property type="entry name" value="NUDIX_hydrolase-like_dom_sf"/>
</dbReference>
<dbReference type="PRINTS" id="PR00502">
    <property type="entry name" value="NUDIXFAMILY"/>
</dbReference>
<dbReference type="RefSeq" id="WP_328276996.1">
    <property type="nucleotide sequence ID" value="NZ_JARTLD010000023.1"/>
</dbReference>
<dbReference type="EMBL" id="JARTLD010000023">
    <property type="protein sequence ID" value="MED5017358.1"/>
    <property type="molecule type" value="Genomic_DNA"/>
</dbReference>
<dbReference type="CDD" id="cd02883">
    <property type="entry name" value="NUDIX_Hydrolase"/>
    <property type="match status" value="1"/>
</dbReference>
<dbReference type="InterPro" id="IPR020084">
    <property type="entry name" value="NUDIX_hydrolase_CS"/>
</dbReference>
<keyword evidence="3" id="KW-0460">Magnesium</keyword>
<evidence type="ECO:0000259" key="5">
    <source>
        <dbReference type="PROSITE" id="PS51462"/>
    </source>
</evidence>
<accession>A0ABU6PTA7</accession>
<proteinExistence type="inferred from homology"/>
<dbReference type="EC" id="3.6.-.-" evidence="6"/>
<evidence type="ECO:0000313" key="6">
    <source>
        <dbReference type="EMBL" id="MED5017358.1"/>
    </source>
</evidence>
<organism evidence="6 7">
    <name type="scientific">Paenibacillus chibensis</name>
    <dbReference type="NCBI Taxonomy" id="59846"/>
    <lineage>
        <taxon>Bacteria</taxon>
        <taxon>Bacillati</taxon>
        <taxon>Bacillota</taxon>
        <taxon>Bacilli</taxon>
        <taxon>Bacillales</taxon>
        <taxon>Paenibacillaceae</taxon>
        <taxon>Paenibacillus</taxon>
    </lineage>
</organism>
<dbReference type="Gene3D" id="3.90.79.10">
    <property type="entry name" value="Nucleoside Triphosphate Pyrophosphohydrolase"/>
    <property type="match status" value="1"/>
</dbReference>
<feature type="domain" description="Nudix hydrolase" evidence="5">
    <location>
        <begin position="2"/>
        <end position="135"/>
    </location>
</feature>
<gene>
    <name evidence="6" type="ORF">P9847_08555</name>
</gene>
<comment type="cofactor">
    <cofactor evidence="1">
        <name>Mg(2+)</name>
        <dbReference type="ChEBI" id="CHEBI:18420"/>
    </cofactor>
</comment>
<evidence type="ECO:0000256" key="4">
    <source>
        <dbReference type="RuleBase" id="RU003476"/>
    </source>
</evidence>
<protein>
    <submittedName>
        <fullName evidence="6">NUDIX hydrolase</fullName>
        <ecNumber evidence="6">3.6.-.-</ecNumber>
    </submittedName>
</protein>
<evidence type="ECO:0000313" key="7">
    <source>
        <dbReference type="Proteomes" id="UP001343257"/>
    </source>
</evidence>
<dbReference type="GO" id="GO:0016787">
    <property type="term" value="F:hydrolase activity"/>
    <property type="evidence" value="ECO:0007669"/>
    <property type="project" value="UniProtKB-KW"/>
</dbReference>
<reference evidence="6 7" key="1">
    <citation type="submission" date="2023-03" db="EMBL/GenBank/DDBJ databases">
        <title>Bacillus Genome Sequencing.</title>
        <authorList>
            <person name="Dunlap C."/>
        </authorList>
    </citation>
    <scope>NUCLEOTIDE SEQUENCE [LARGE SCALE GENOMIC DNA]</scope>
    <source>
        <strain evidence="6 7">NRS-52</strain>
    </source>
</reference>
<dbReference type="Pfam" id="PF00293">
    <property type="entry name" value="NUDIX"/>
    <property type="match status" value="1"/>
</dbReference>
<comment type="similarity">
    <text evidence="4">Belongs to the Nudix hydrolase family.</text>
</comment>
<evidence type="ECO:0000256" key="3">
    <source>
        <dbReference type="ARBA" id="ARBA00022842"/>
    </source>
</evidence>
<sequence>MYKRVNVACALVFDAACEHILMVKNKEEDSWYWSLPGGAVEEGETLEIAAIREAREETGLEIEIGQLYSVREAMFTKRGHHAIIFTFLANITGGEIHICDPDEDILEAAWIDLETAHAYMPYLTDQLKISPDRLHSMSPYYFHGEV</sequence>
<dbReference type="PANTHER" id="PTHR43046">
    <property type="entry name" value="GDP-MANNOSE MANNOSYL HYDROLASE"/>
    <property type="match status" value="1"/>
</dbReference>
<keyword evidence="7" id="KW-1185">Reference proteome</keyword>
<evidence type="ECO:0000256" key="2">
    <source>
        <dbReference type="ARBA" id="ARBA00022801"/>
    </source>
</evidence>
<dbReference type="InterPro" id="IPR020476">
    <property type="entry name" value="Nudix_hydrolase"/>
</dbReference>
<dbReference type="PROSITE" id="PS00893">
    <property type="entry name" value="NUDIX_BOX"/>
    <property type="match status" value="1"/>
</dbReference>
<comment type="caution">
    <text evidence="6">The sequence shown here is derived from an EMBL/GenBank/DDBJ whole genome shotgun (WGS) entry which is preliminary data.</text>
</comment>
<dbReference type="SUPFAM" id="SSF55811">
    <property type="entry name" value="Nudix"/>
    <property type="match status" value="1"/>
</dbReference>
<dbReference type="Proteomes" id="UP001343257">
    <property type="component" value="Unassembled WGS sequence"/>
</dbReference>
<dbReference type="PANTHER" id="PTHR43046:SF12">
    <property type="entry name" value="GDP-MANNOSE MANNOSYL HYDROLASE"/>
    <property type="match status" value="1"/>
</dbReference>